<organism evidence="2 3">
    <name type="scientific">Gibberella fujikuroi (strain CBS 195.34 / IMI 58289 / NRRL A-6831)</name>
    <name type="common">Bakanae and foot rot disease fungus</name>
    <name type="synonym">Fusarium fujikuroi</name>
    <dbReference type="NCBI Taxonomy" id="1279085"/>
    <lineage>
        <taxon>Eukaryota</taxon>
        <taxon>Fungi</taxon>
        <taxon>Dikarya</taxon>
        <taxon>Ascomycota</taxon>
        <taxon>Pezizomycotina</taxon>
        <taxon>Sordariomycetes</taxon>
        <taxon>Hypocreomycetidae</taxon>
        <taxon>Hypocreales</taxon>
        <taxon>Nectriaceae</taxon>
        <taxon>Fusarium</taxon>
        <taxon>Fusarium fujikuroi species complex</taxon>
    </lineage>
</organism>
<gene>
    <name evidence="2" type="ORF">FFUJ_00406</name>
</gene>
<feature type="region of interest" description="Disordered" evidence="1">
    <location>
        <begin position="1"/>
        <end position="23"/>
    </location>
</feature>
<dbReference type="VEuPathDB" id="FungiDB:FFUJ_00406"/>
<evidence type="ECO:0000313" key="3">
    <source>
        <dbReference type="Proteomes" id="UP000016800"/>
    </source>
</evidence>
<dbReference type="AlphaFoldDB" id="S0DNL1"/>
<dbReference type="GeneID" id="35393891"/>
<dbReference type="RefSeq" id="XP_023425068.1">
    <property type="nucleotide sequence ID" value="XM_023573329.1"/>
</dbReference>
<accession>S0DNL1</accession>
<evidence type="ECO:0000313" key="2">
    <source>
        <dbReference type="EMBL" id="CCT62987.1"/>
    </source>
</evidence>
<dbReference type="Proteomes" id="UP000016800">
    <property type="component" value="Chromosome I"/>
</dbReference>
<sequence length="78" mass="8240">MSDADSLGDSQSEAESMIVESDEDTSDWDAVHVAIRSTCGLCSQSIDPYDCAIASKVIAMVLVLAIAQGDSNSLKDEK</sequence>
<evidence type="ECO:0000256" key="1">
    <source>
        <dbReference type="SAM" id="MobiDB-lite"/>
    </source>
</evidence>
<name>S0DNL1_GIBF5</name>
<dbReference type="EMBL" id="HF679023">
    <property type="protein sequence ID" value="CCT62987.1"/>
    <property type="molecule type" value="Genomic_DNA"/>
</dbReference>
<proteinExistence type="predicted"/>
<protein>
    <submittedName>
        <fullName evidence="2">Uncharacterized protein</fullName>
    </submittedName>
</protein>
<keyword evidence="3" id="KW-1185">Reference proteome</keyword>
<dbReference type="HOGENOM" id="CLU_2622215_0_0_1"/>
<reference evidence="3" key="1">
    <citation type="journal article" date="2013" name="PLoS Pathog.">
        <title>Deciphering the cryptic genome: genome-wide analyses of the rice pathogen Fusarium fujikuroi reveal complex regulation of secondary metabolism and novel metabolites.</title>
        <authorList>
            <person name="Wiemann P."/>
            <person name="Sieber C.M."/>
            <person name="von Bargen K.W."/>
            <person name="Studt L."/>
            <person name="Niehaus E.M."/>
            <person name="Espino J.J."/>
            <person name="Huss K."/>
            <person name="Michielse C.B."/>
            <person name="Albermann S."/>
            <person name="Wagner D."/>
            <person name="Bergner S.V."/>
            <person name="Connolly L.R."/>
            <person name="Fischer A."/>
            <person name="Reuter G."/>
            <person name="Kleigrewe K."/>
            <person name="Bald T."/>
            <person name="Wingfield B.D."/>
            <person name="Ophir R."/>
            <person name="Freeman S."/>
            <person name="Hippler M."/>
            <person name="Smith K.M."/>
            <person name="Brown D.W."/>
            <person name="Proctor R.H."/>
            <person name="Munsterkotter M."/>
            <person name="Freitag M."/>
            <person name="Humpf H.U."/>
            <person name="Guldener U."/>
            <person name="Tudzynski B."/>
        </authorList>
    </citation>
    <scope>NUCLEOTIDE SEQUENCE [LARGE SCALE GENOMIC DNA]</scope>
    <source>
        <strain evidence="3">CBS 195.34 / IMI 58289 / NRRL A-6831</strain>
    </source>
</reference>